<name>A0A414T737_9FIRM</name>
<accession>A0A414T737</accession>
<dbReference type="InterPro" id="IPR050194">
    <property type="entry name" value="Glycosyltransferase_grp1"/>
</dbReference>
<evidence type="ECO:0000313" key="1">
    <source>
        <dbReference type="EMBL" id="RHG29960.1"/>
    </source>
</evidence>
<evidence type="ECO:0000313" key="2">
    <source>
        <dbReference type="Proteomes" id="UP000284051"/>
    </source>
</evidence>
<comment type="caution">
    <text evidence="1">The sequence shown here is derived from an EMBL/GenBank/DDBJ whole genome shotgun (WGS) entry which is preliminary data.</text>
</comment>
<dbReference type="CDD" id="cd03794">
    <property type="entry name" value="GT4_WbuB-like"/>
    <property type="match status" value="1"/>
</dbReference>
<dbReference type="EMBL" id="QRID01000003">
    <property type="protein sequence ID" value="RHG29960.1"/>
    <property type="molecule type" value="Genomic_DNA"/>
</dbReference>
<gene>
    <name evidence="1" type="ORF">DW264_04055</name>
</gene>
<dbReference type="GO" id="GO:0016758">
    <property type="term" value="F:hexosyltransferase activity"/>
    <property type="evidence" value="ECO:0007669"/>
    <property type="project" value="TreeGrafter"/>
</dbReference>
<dbReference type="PANTHER" id="PTHR45947:SF3">
    <property type="entry name" value="SULFOQUINOVOSYL TRANSFERASE SQD2"/>
    <property type="match status" value="1"/>
</dbReference>
<proteinExistence type="predicted"/>
<sequence length="419" mass="47685">MGEKKIWILNHYATVALEQRGGRHYWMAKELVKKGYQPVVFCANTVHNSDCSAEQKEKYVLKKQDDITFVIVKSTPYKGNGISRIRNILSFYRNVKNVAGKYAKLDGKPYAILASSVHPLACVAGIQLGKKIKCPCIAEIRDLWPKELIDMGALKETHPVAKILYSLEKWIYCKADAVVFTMEGGKKYIADQKWDKANGGNIDLNKIFYINNGVDIKEFEENAQKYPSMDEDLNDGKHFNFVYTGSIRRTNNIDTLVDAAKELKNNNIQVLLWGAGDYVETIQKRIEAEKITNVKYKGVVKKCEVPGILKKSDVNIIHWNDMDTLKYGCSYNKMFEYLAAGRPIYSTVHVGYSIIKDGHCGMEASGRTAKDYASDMQKYYEMSEEEKIKLGNNSKQKVKEFDFGVLTQKLVTIIENLQK</sequence>
<dbReference type="AlphaFoldDB" id="A0A414T737"/>
<dbReference type="Gene3D" id="3.40.50.2000">
    <property type="entry name" value="Glycogen Phosphorylase B"/>
    <property type="match status" value="2"/>
</dbReference>
<dbReference type="Pfam" id="PF13692">
    <property type="entry name" value="Glyco_trans_1_4"/>
    <property type="match status" value="1"/>
</dbReference>
<dbReference type="SUPFAM" id="SSF53756">
    <property type="entry name" value="UDP-Glycosyltransferase/glycogen phosphorylase"/>
    <property type="match status" value="1"/>
</dbReference>
<protein>
    <submittedName>
        <fullName evidence="1">Glycosyltransferase WbuB</fullName>
    </submittedName>
</protein>
<dbReference type="Proteomes" id="UP000284051">
    <property type="component" value="Unassembled WGS sequence"/>
</dbReference>
<keyword evidence="1" id="KW-0808">Transferase</keyword>
<reference evidence="1 2" key="1">
    <citation type="submission" date="2018-08" db="EMBL/GenBank/DDBJ databases">
        <title>A genome reference for cultivated species of the human gut microbiota.</title>
        <authorList>
            <person name="Zou Y."/>
            <person name="Xue W."/>
            <person name="Luo G."/>
        </authorList>
    </citation>
    <scope>NUCLEOTIDE SEQUENCE [LARGE SCALE GENOMIC DNA]</scope>
    <source>
        <strain evidence="1 2">AM22-21LB</strain>
    </source>
</reference>
<dbReference type="PANTHER" id="PTHR45947">
    <property type="entry name" value="SULFOQUINOVOSYL TRANSFERASE SQD2"/>
    <property type="match status" value="1"/>
</dbReference>
<dbReference type="RefSeq" id="WP_118772043.1">
    <property type="nucleotide sequence ID" value="NZ_JADNLD010000007.1"/>
</dbReference>
<organism evidence="1 2">
    <name type="scientific">Roseburia intestinalis</name>
    <dbReference type="NCBI Taxonomy" id="166486"/>
    <lineage>
        <taxon>Bacteria</taxon>
        <taxon>Bacillati</taxon>
        <taxon>Bacillota</taxon>
        <taxon>Clostridia</taxon>
        <taxon>Lachnospirales</taxon>
        <taxon>Lachnospiraceae</taxon>
        <taxon>Roseburia</taxon>
    </lineage>
</organism>